<dbReference type="Proteomes" id="UP000075880">
    <property type="component" value="Unassembled WGS sequence"/>
</dbReference>
<feature type="region of interest" description="Disordered" evidence="1">
    <location>
        <begin position="274"/>
        <end position="301"/>
    </location>
</feature>
<sequence length="408" mass="46138">MEELKHIIRAMVISNAERPMTISQLDKYFKCNEGYCIPFEKYGFKHVDALLRSMSDAVQLDGLGCSALVMPILSPKSEQIQEMVEKQKSVGKKRKAEPSNFTAKKVKLEPTDSTDFTTKKVKLEPTCCTDFTAKRVKMEPSLCTASNHVGNSNTNHYSRSGNKITTSCLTMADLKKIIHAIVISNAGSTMTVTQLAKDFKYFEGTDIPHRDHGFQHLDAMLRTIPDVVKVHGQGPSALVYPVTTRKTNHIEVMIRRQKNTNKGRFNRTSYFSRGTGYNYSSNRRPYDNSQRRWTQNSNRRNGYTRYGNGYDDFGDHQNGNLPCGANDYQSTKPSYGASGYNPYANVGYANYVPGHSSYNSNGPEPFHAALLSFYQAMKYNYQANYIPYNSCRFPLPDAMLKPTWEVAQ</sequence>
<accession>A0AAG5DST0</accession>
<dbReference type="InterPro" id="IPR025605">
    <property type="entry name" value="OST-HTH/LOTUS_dom"/>
</dbReference>
<dbReference type="PROSITE" id="PS51644">
    <property type="entry name" value="HTH_OST"/>
    <property type="match status" value="2"/>
</dbReference>
<feature type="compositionally biased region" description="Polar residues" evidence="1">
    <location>
        <begin position="291"/>
        <end position="301"/>
    </location>
</feature>
<dbReference type="CDD" id="cd09972">
    <property type="entry name" value="LOTUS_TDRD_OSKAR"/>
    <property type="match status" value="2"/>
</dbReference>
<evidence type="ECO:0000259" key="2">
    <source>
        <dbReference type="PROSITE" id="PS51644"/>
    </source>
</evidence>
<proteinExistence type="predicted"/>
<feature type="domain" description="HTH OST-type" evidence="2">
    <location>
        <begin position="1"/>
        <end position="75"/>
    </location>
</feature>
<keyword evidence="4" id="KW-1185">Reference proteome</keyword>
<organism evidence="3 4">
    <name type="scientific">Anopheles atroparvus</name>
    <name type="common">European mosquito</name>
    <dbReference type="NCBI Taxonomy" id="41427"/>
    <lineage>
        <taxon>Eukaryota</taxon>
        <taxon>Metazoa</taxon>
        <taxon>Ecdysozoa</taxon>
        <taxon>Arthropoda</taxon>
        <taxon>Hexapoda</taxon>
        <taxon>Insecta</taxon>
        <taxon>Pterygota</taxon>
        <taxon>Neoptera</taxon>
        <taxon>Endopterygota</taxon>
        <taxon>Diptera</taxon>
        <taxon>Nematocera</taxon>
        <taxon>Culicoidea</taxon>
        <taxon>Culicidae</taxon>
        <taxon>Anophelinae</taxon>
        <taxon>Anopheles</taxon>
    </lineage>
</organism>
<name>A0AAG5DST0_ANOAO</name>
<feature type="domain" description="HTH OST-type" evidence="2">
    <location>
        <begin position="170"/>
        <end position="243"/>
    </location>
</feature>
<dbReference type="Pfam" id="PF12872">
    <property type="entry name" value="OST-HTH"/>
    <property type="match status" value="2"/>
</dbReference>
<evidence type="ECO:0000313" key="3">
    <source>
        <dbReference type="EnsemblMetazoa" id="ENSAATROPP014231"/>
    </source>
</evidence>
<evidence type="ECO:0000256" key="1">
    <source>
        <dbReference type="SAM" id="MobiDB-lite"/>
    </source>
</evidence>
<dbReference type="AlphaFoldDB" id="A0AAG5DST0"/>
<dbReference type="InterPro" id="IPR041966">
    <property type="entry name" value="LOTUS-like"/>
</dbReference>
<dbReference type="Gene3D" id="3.30.420.610">
    <property type="entry name" value="LOTUS domain-like"/>
    <property type="match status" value="2"/>
</dbReference>
<feature type="compositionally biased region" description="Polar residues" evidence="1">
    <location>
        <begin position="274"/>
        <end position="283"/>
    </location>
</feature>
<evidence type="ECO:0000313" key="4">
    <source>
        <dbReference type="Proteomes" id="UP000075880"/>
    </source>
</evidence>
<reference evidence="3" key="1">
    <citation type="submission" date="2024-04" db="UniProtKB">
        <authorList>
            <consortium name="EnsemblMetazoa"/>
        </authorList>
    </citation>
    <scope>IDENTIFICATION</scope>
    <source>
        <strain evidence="3">EBRO</strain>
    </source>
</reference>
<dbReference type="EnsemblMetazoa" id="ENSAATROPT016204">
    <property type="protein sequence ID" value="ENSAATROPP014231"/>
    <property type="gene ID" value="ENSAATROPG013260"/>
</dbReference>
<protein>
    <recommendedName>
        <fullName evidence="2">HTH OST-type domain-containing protein</fullName>
    </recommendedName>
</protein>